<dbReference type="GO" id="GO:0000976">
    <property type="term" value="F:transcription cis-regulatory region binding"/>
    <property type="evidence" value="ECO:0007669"/>
    <property type="project" value="TreeGrafter"/>
</dbReference>
<dbReference type="InterPro" id="IPR036388">
    <property type="entry name" value="WH-like_DNA-bd_sf"/>
</dbReference>
<dbReference type="GO" id="GO:0045892">
    <property type="term" value="P:negative regulation of DNA-templated transcription"/>
    <property type="evidence" value="ECO:0007669"/>
    <property type="project" value="TreeGrafter"/>
</dbReference>
<comment type="caution">
    <text evidence="3">The sequence shown here is derived from an EMBL/GenBank/DDBJ whole genome shotgun (WGS) entry which is preliminary data.</text>
</comment>
<gene>
    <name evidence="3" type="ORF">HNP48_002494</name>
</gene>
<feature type="region of interest" description="Disordered" evidence="2">
    <location>
        <begin position="17"/>
        <end position="37"/>
    </location>
</feature>
<keyword evidence="1" id="KW-0862">Zinc</keyword>
<dbReference type="GO" id="GO:0008270">
    <property type="term" value="F:zinc ion binding"/>
    <property type="evidence" value="ECO:0007669"/>
    <property type="project" value="TreeGrafter"/>
</dbReference>
<evidence type="ECO:0000256" key="2">
    <source>
        <dbReference type="SAM" id="MobiDB-lite"/>
    </source>
</evidence>
<dbReference type="InterPro" id="IPR002481">
    <property type="entry name" value="FUR"/>
</dbReference>
<dbReference type="AlphaFoldDB" id="A0A7X0PDZ1"/>
<dbReference type="GO" id="GO:0003700">
    <property type="term" value="F:DNA-binding transcription factor activity"/>
    <property type="evidence" value="ECO:0007669"/>
    <property type="project" value="InterPro"/>
</dbReference>
<keyword evidence="4" id="KW-1185">Reference proteome</keyword>
<dbReference type="PANTHER" id="PTHR33202">
    <property type="entry name" value="ZINC UPTAKE REGULATION PROTEIN"/>
    <property type="match status" value="1"/>
</dbReference>
<dbReference type="RefSeq" id="WP_184857239.1">
    <property type="nucleotide sequence ID" value="NZ_JACHLK010000004.1"/>
</dbReference>
<evidence type="ECO:0000313" key="4">
    <source>
        <dbReference type="Proteomes" id="UP000575083"/>
    </source>
</evidence>
<dbReference type="PANTHER" id="PTHR33202:SF7">
    <property type="entry name" value="FERRIC UPTAKE REGULATION PROTEIN"/>
    <property type="match status" value="1"/>
</dbReference>
<keyword evidence="1" id="KW-0479">Metal-binding</keyword>
<sequence>MPMPRWLECQRLTPAATPKSMPARALGGSARLRKPSHPAPVAQAANSLEDAAAERAPVLQRLRKAGLRPTIARIGIYQVIAGARPFGLSADEVYQRMLQRGTHASASTVYRVIREFDEHGLVSSVWDESRKAVYLVKPAEPQSSVLLIGCSRTGQLVAIEDADLHARLVAAARRFGLEIEGRELLVRA</sequence>
<dbReference type="Proteomes" id="UP000575083">
    <property type="component" value="Unassembled WGS sequence"/>
</dbReference>
<feature type="binding site" evidence="1">
    <location>
        <position position="150"/>
    </location>
    <ligand>
        <name>Zn(2+)</name>
        <dbReference type="ChEBI" id="CHEBI:29105"/>
    </ligand>
</feature>
<proteinExistence type="predicted"/>
<dbReference type="EMBL" id="JACHLK010000004">
    <property type="protein sequence ID" value="MBB6559822.1"/>
    <property type="molecule type" value="Genomic_DNA"/>
</dbReference>
<reference evidence="3 4" key="1">
    <citation type="submission" date="2020-08" db="EMBL/GenBank/DDBJ databases">
        <title>Functional genomics of gut bacteria from endangered species of beetles.</title>
        <authorList>
            <person name="Carlos-Shanley C."/>
        </authorList>
    </citation>
    <scope>NUCLEOTIDE SEQUENCE [LARGE SCALE GENOMIC DNA]</scope>
    <source>
        <strain evidence="3 4">S00198</strain>
    </source>
</reference>
<dbReference type="InterPro" id="IPR036390">
    <property type="entry name" value="WH_DNA-bd_sf"/>
</dbReference>
<accession>A0A7X0PDZ1</accession>
<name>A0A7X0PDZ1_9BURK</name>
<dbReference type="SUPFAM" id="SSF46785">
    <property type="entry name" value="Winged helix' DNA-binding domain"/>
    <property type="match status" value="1"/>
</dbReference>
<dbReference type="Gene3D" id="1.10.10.10">
    <property type="entry name" value="Winged helix-like DNA-binding domain superfamily/Winged helix DNA-binding domain"/>
    <property type="match status" value="1"/>
</dbReference>
<organism evidence="3 4">
    <name type="scientific">Acidovorax soli</name>
    <dbReference type="NCBI Taxonomy" id="592050"/>
    <lineage>
        <taxon>Bacteria</taxon>
        <taxon>Pseudomonadati</taxon>
        <taxon>Pseudomonadota</taxon>
        <taxon>Betaproteobacteria</taxon>
        <taxon>Burkholderiales</taxon>
        <taxon>Comamonadaceae</taxon>
        <taxon>Acidovorax</taxon>
    </lineage>
</organism>
<evidence type="ECO:0000256" key="1">
    <source>
        <dbReference type="PIRSR" id="PIRSR602481-1"/>
    </source>
</evidence>
<dbReference type="Pfam" id="PF01475">
    <property type="entry name" value="FUR"/>
    <property type="match status" value="1"/>
</dbReference>
<protein>
    <submittedName>
        <fullName evidence="3">Fe2+ or Zn2+ uptake regulation protein</fullName>
    </submittedName>
</protein>
<comment type="cofactor">
    <cofactor evidence="1">
        <name>Zn(2+)</name>
        <dbReference type="ChEBI" id="CHEBI:29105"/>
    </cofactor>
    <text evidence="1">Binds 1 zinc ion per subunit.</text>
</comment>
<dbReference type="GO" id="GO:1900376">
    <property type="term" value="P:regulation of secondary metabolite biosynthetic process"/>
    <property type="evidence" value="ECO:0007669"/>
    <property type="project" value="TreeGrafter"/>
</dbReference>
<evidence type="ECO:0000313" key="3">
    <source>
        <dbReference type="EMBL" id="MBB6559822.1"/>
    </source>
</evidence>